<proteinExistence type="predicted"/>
<evidence type="ECO:0000313" key="2">
    <source>
        <dbReference type="EMBL" id="CAB4814094.1"/>
    </source>
</evidence>
<dbReference type="EMBL" id="CAFAAQ010000132">
    <property type="protein sequence ID" value="CAB4814094.1"/>
    <property type="molecule type" value="Genomic_DNA"/>
</dbReference>
<protein>
    <submittedName>
        <fullName evidence="1">Unannotated protein</fullName>
    </submittedName>
</protein>
<evidence type="ECO:0000313" key="1">
    <source>
        <dbReference type="EMBL" id="CAB4702020.1"/>
    </source>
</evidence>
<reference evidence="1" key="1">
    <citation type="submission" date="2020-05" db="EMBL/GenBank/DDBJ databases">
        <authorList>
            <person name="Chiriac C."/>
            <person name="Salcher M."/>
            <person name="Ghai R."/>
            <person name="Kavagutti S V."/>
        </authorList>
    </citation>
    <scope>NUCLEOTIDE SEQUENCE</scope>
</reference>
<accession>A0A6J6PR41</accession>
<sequence>MMSARSAAGIPAQSPVVRAVLAATTARSMSPTDPSGVDPISSSVAGLMTWKRSVPAGLTHSPPM</sequence>
<organism evidence="1">
    <name type="scientific">freshwater metagenome</name>
    <dbReference type="NCBI Taxonomy" id="449393"/>
    <lineage>
        <taxon>unclassified sequences</taxon>
        <taxon>metagenomes</taxon>
        <taxon>ecological metagenomes</taxon>
    </lineage>
</organism>
<name>A0A6J6PR41_9ZZZZ</name>
<dbReference type="EMBL" id="CAEZXS010000110">
    <property type="protein sequence ID" value="CAB4702020.1"/>
    <property type="molecule type" value="Genomic_DNA"/>
</dbReference>
<dbReference type="AlphaFoldDB" id="A0A6J6PR41"/>
<gene>
    <name evidence="1" type="ORF">UFOPK2582_00987</name>
    <name evidence="2" type="ORF">UFOPK3046_01335</name>
</gene>